<dbReference type="Proteomes" id="UP000011668">
    <property type="component" value="Unassembled WGS sequence"/>
</dbReference>
<comment type="caution">
    <text evidence="1">The sequence shown here is derived from an EMBL/GenBank/DDBJ whole genome shotgun (WGS) entry which is preliminary data.</text>
</comment>
<evidence type="ECO:0000313" key="1">
    <source>
        <dbReference type="EMBL" id="ELU40217.1"/>
    </source>
</evidence>
<sequence>MSTSPLYSFFPLPSRLVQCLFPLYFRQYTICYMPSPSSSFRLCARLRFFVFQPPLKPRFRFLTGCLPELTRMYWLSCYVWYHTLDHLIGIAEPLFSHTSVYASRAHPAGTHPLYALHTKRGYSALQI</sequence>
<accession>L8WTW4</accession>
<organism evidence="1 2">
    <name type="scientific">Thanatephorus cucumeris (strain AG1-IA)</name>
    <name type="common">Rice sheath blight fungus</name>
    <name type="synonym">Rhizoctonia solani</name>
    <dbReference type="NCBI Taxonomy" id="983506"/>
    <lineage>
        <taxon>Eukaryota</taxon>
        <taxon>Fungi</taxon>
        <taxon>Dikarya</taxon>
        <taxon>Basidiomycota</taxon>
        <taxon>Agaricomycotina</taxon>
        <taxon>Agaricomycetes</taxon>
        <taxon>Cantharellales</taxon>
        <taxon>Ceratobasidiaceae</taxon>
        <taxon>Rhizoctonia</taxon>
        <taxon>Rhizoctonia solani AG-1</taxon>
    </lineage>
</organism>
<proteinExistence type="predicted"/>
<name>L8WTW4_THACA</name>
<dbReference type="HOGENOM" id="CLU_1971974_0_0_1"/>
<gene>
    <name evidence="1" type="ORF">AG1IA_05764</name>
</gene>
<keyword evidence="2" id="KW-1185">Reference proteome</keyword>
<protein>
    <submittedName>
        <fullName evidence="1">Uncharacterized protein</fullName>
    </submittedName>
</protein>
<dbReference type="AlphaFoldDB" id="L8WTW4"/>
<evidence type="ECO:0000313" key="2">
    <source>
        <dbReference type="Proteomes" id="UP000011668"/>
    </source>
</evidence>
<dbReference type="EMBL" id="AFRT01001483">
    <property type="protein sequence ID" value="ELU40217.1"/>
    <property type="molecule type" value="Genomic_DNA"/>
</dbReference>
<reference evidence="1 2" key="1">
    <citation type="journal article" date="2013" name="Nat. Commun.">
        <title>The evolution and pathogenic mechanisms of the rice sheath blight pathogen.</title>
        <authorList>
            <person name="Zheng A."/>
            <person name="Lin R."/>
            <person name="Xu L."/>
            <person name="Qin P."/>
            <person name="Tang C."/>
            <person name="Ai P."/>
            <person name="Zhang D."/>
            <person name="Liu Y."/>
            <person name="Sun Z."/>
            <person name="Feng H."/>
            <person name="Wang Y."/>
            <person name="Chen Y."/>
            <person name="Liang X."/>
            <person name="Fu R."/>
            <person name="Li Q."/>
            <person name="Zhang J."/>
            <person name="Yu X."/>
            <person name="Xie Z."/>
            <person name="Ding L."/>
            <person name="Guan P."/>
            <person name="Tang J."/>
            <person name="Liang Y."/>
            <person name="Wang S."/>
            <person name="Deng Q."/>
            <person name="Li S."/>
            <person name="Zhu J."/>
            <person name="Wang L."/>
            <person name="Liu H."/>
            <person name="Li P."/>
        </authorList>
    </citation>
    <scope>NUCLEOTIDE SEQUENCE [LARGE SCALE GENOMIC DNA]</scope>
    <source>
        <strain evidence="2">AG-1 IA</strain>
    </source>
</reference>